<evidence type="ECO:0000256" key="2">
    <source>
        <dbReference type="ARBA" id="ARBA00005051"/>
    </source>
</evidence>
<keyword evidence="5" id="KW-0547">Nucleotide-binding</keyword>
<dbReference type="Proteomes" id="UP001337580">
    <property type="component" value="Chromosome"/>
</dbReference>
<dbReference type="EC" id="2.7.6.3" evidence="3"/>
<evidence type="ECO:0000313" key="10">
    <source>
        <dbReference type="EMBL" id="BED91938.1"/>
    </source>
</evidence>
<evidence type="ECO:0000259" key="9">
    <source>
        <dbReference type="Pfam" id="PF01288"/>
    </source>
</evidence>
<dbReference type="GO" id="GO:0003848">
    <property type="term" value="F:2-amino-4-hydroxy-6-hydroxymethyldihydropteridine diphosphokinase activity"/>
    <property type="evidence" value="ECO:0007669"/>
    <property type="project" value="UniProtKB-EC"/>
</dbReference>
<dbReference type="Gene3D" id="3.30.70.560">
    <property type="entry name" value="7,8-Dihydro-6-hydroxymethylpterin-pyrophosphokinase HPPK"/>
    <property type="match status" value="1"/>
</dbReference>
<name>A0AA48HV54_9FIRM</name>
<evidence type="ECO:0000256" key="6">
    <source>
        <dbReference type="ARBA" id="ARBA00022777"/>
    </source>
</evidence>
<evidence type="ECO:0000256" key="4">
    <source>
        <dbReference type="ARBA" id="ARBA00022679"/>
    </source>
</evidence>
<evidence type="ECO:0000256" key="1">
    <source>
        <dbReference type="ARBA" id="ARBA00000198"/>
    </source>
</evidence>
<dbReference type="KEGG" id="ips:CfP315_0493"/>
<dbReference type="GO" id="GO:0046656">
    <property type="term" value="P:folic acid biosynthetic process"/>
    <property type="evidence" value="ECO:0007669"/>
    <property type="project" value="UniProtKB-KW"/>
</dbReference>
<comment type="pathway">
    <text evidence="2">Cofactor biosynthesis; tetrahydrofolate biosynthesis; 2-amino-4-hydroxy-6-hydroxymethyl-7,8-dihydropteridine diphosphate from 7,8-dihydroneopterin triphosphate: step 4/4.</text>
</comment>
<organism evidence="10">
    <name type="scientific">Candidatus Improbicoccus pseudotrichonymphae</name>
    <dbReference type="NCBI Taxonomy" id="3033792"/>
    <lineage>
        <taxon>Bacteria</taxon>
        <taxon>Bacillati</taxon>
        <taxon>Bacillota</taxon>
        <taxon>Clostridia</taxon>
        <taxon>Candidatus Improbicoccus</taxon>
    </lineage>
</organism>
<dbReference type="AlphaFoldDB" id="A0AA48HV54"/>
<keyword evidence="8" id="KW-0289">Folate biosynthesis</keyword>
<dbReference type="GO" id="GO:0016301">
    <property type="term" value="F:kinase activity"/>
    <property type="evidence" value="ECO:0007669"/>
    <property type="project" value="UniProtKB-KW"/>
</dbReference>
<evidence type="ECO:0000256" key="5">
    <source>
        <dbReference type="ARBA" id="ARBA00022741"/>
    </source>
</evidence>
<reference evidence="10" key="1">
    <citation type="journal article" date="2023" name="ISME J.">
        <title>Emergence of putative energy parasites within Clostridia revealed by genome analysis of a novel endosymbiotic clade.</title>
        <authorList>
            <person name="Takahashi K."/>
            <person name="Kuwahara H."/>
            <person name="Horikawa Y."/>
            <person name="Izawa K."/>
            <person name="Kato D."/>
            <person name="Inagaki T."/>
            <person name="Yuki M."/>
            <person name="Ohkuma M."/>
            <person name="Hongoh Y."/>
        </authorList>
    </citation>
    <scope>NUCLEOTIDE SEQUENCE</scope>
    <source>
        <strain evidence="10">CfP3-15</strain>
    </source>
</reference>
<dbReference type="Pfam" id="PF01288">
    <property type="entry name" value="HPPK"/>
    <property type="match status" value="1"/>
</dbReference>
<evidence type="ECO:0000256" key="8">
    <source>
        <dbReference type="ARBA" id="ARBA00022909"/>
    </source>
</evidence>
<sequence length="148" mass="17642">MKKVFLSLGSNLGKRHENLENAIYLLNKISESYVSTKSKIYETEPFKVPNIQRNYLNCCLKLMTNLEPKTLLERCLEIETKMGRTREFRFCSRIIDIDILLFEGIRLKTENLIIPHPRMFEREFVLIPLKEILTREEILNFNLNWSFV</sequence>
<feature type="domain" description="7,8-dihydro-6-hydroxymethylpterin-pyrophosphokinase" evidence="9">
    <location>
        <begin position="5"/>
        <end position="132"/>
    </location>
</feature>
<dbReference type="CDD" id="cd00483">
    <property type="entry name" value="HPPK"/>
    <property type="match status" value="1"/>
</dbReference>
<dbReference type="PANTHER" id="PTHR43071">
    <property type="entry name" value="2-AMINO-4-HYDROXY-6-HYDROXYMETHYLDIHYDROPTERIDINE PYROPHOSPHOKINASE"/>
    <property type="match status" value="1"/>
</dbReference>
<comment type="catalytic activity">
    <reaction evidence="1">
        <text>6-hydroxymethyl-7,8-dihydropterin + ATP = (7,8-dihydropterin-6-yl)methyl diphosphate + AMP + H(+)</text>
        <dbReference type="Rhea" id="RHEA:11412"/>
        <dbReference type="ChEBI" id="CHEBI:15378"/>
        <dbReference type="ChEBI" id="CHEBI:30616"/>
        <dbReference type="ChEBI" id="CHEBI:44841"/>
        <dbReference type="ChEBI" id="CHEBI:72950"/>
        <dbReference type="ChEBI" id="CHEBI:456215"/>
        <dbReference type="EC" id="2.7.6.3"/>
    </reaction>
</comment>
<accession>A0AA48HV54</accession>
<dbReference type="InterPro" id="IPR000550">
    <property type="entry name" value="Hppk"/>
</dbReference>
<evidence type="ECO:0000256" key="7">
    <source>
        <dbReference type="ARBA" id="ARBA00022840"/>
    </source>
</evidence>
<protein>
    <recommendedName>
        <fullName evidence="3">2-amino-4-hydroxy-6-hydroxymethyldihydropteridine diphosphokinase</fullName>
        <ecNumber evidence="3">2.7.6.3</ecNumber>
    </recommendedName>
</protein>
<dbReference type="NCBIfam" id="TIGR01498">
    <property type="entry name" value="folK"/>
    <property type="match status" value="1"/>
</dbReference>
<dbReference type="SUPFAM" id="SSF55083">
    <property type="entry name" value="6-hydroxymethyl-7,8-dihydropterin pyrophosphokinase, HPPK"/>
    <property type="match status" value="1"/>
</dbReference>
<evidence type="ECO:0000256" key="3">
    <source>
        <dbReference type="ARBA" id="ARBA00013253"/>
    </source>
</evidence>
<dbReference type="InterPro" id="IPR035907">
    <property type="entry name" value="Hppk_sf"/>
</dbReference>
<proteinExistence type="predicted"/>
<dbReference type="GO" id="GO:0005524">
    <property type="term" value="F:ATP binding"/>
    <property type="evidence" value="ECO:0007669"/>
    <property type="project" value="UniProtKB-KW"/>
</dbReference>
<keyword evidence="6" id="KW-0418">Kinase</keyword>
<keyword evidence="7" id="KW-0067">ATP-binding</keyword>
<dbReference type="EMBL" id="AP027924">
    <property type="protein sequence ID" value="BED91938.1"/>
    <property type="molecule type" value="Genomic_DNA"/>
</dbReference>
<gene>
    <name evidence="10" type="ORF">CfP315_0493</name>
</gene>
<dbReference type="PANTHER" id="PTHR43071:SF1">
    <property type="entry name" value="2-AMINO-4-HYDROXY-6-HYDROXYMETHYLDIHYDROPTERIDINE PYROPHOSPHOKINASE"/>
    <property type="match status" value="1"/>
</dbReference>
<keyword evidence="4" id="KW-0808">Transferase</keyword>